<dbReference type="Pfam" id="PF03788">
    <property type="entry name" value="LrgA"/>
    <property type="match status" value="1"/>
</dbReference>
<evidence type="ECO:0000256" key="7">
    <source>
        <dbReference type="SAM" id="Phobius"/>
    </source>
</evidence>
<dbReference type="PANTHER" id="PTHR33931">
    <property type="entry name" value="HOLIN-LIKE PROTEIN CIDA-RELATED"/>
    <property type="match status" value="1"/>
</dbReference>
<dbReference type="GeneID" id="24787483"/>
<dbReference type="OrthoDB" id="85741at2157"/>
<evidence type="ECO:0000256" key="2">
    <source>
        <dbReference type="ARBA" id="ARBA00022475"/>
    </source>
</evidence>
<evidence type="ECO:0000256" key="6">
    <source>
        <dbReference type="SAM" id="MobiDB-lite"/>
    </source>
</evidence>
<feature type="compositionally biased region" description="Basic and acidic residues" evidence="6">
    <location>
        <begin position="143"/>
        <end position="153"/>
    </location>
</feature>
<keyword evidence="4 7" id="KW-1133">Transmembrane helix</keyword>
<reference evidence="8" key="1">
    <citation type="submission" date="2014-07" db="EMBL/GenBank/DDBJ databases">
        <title>Methanogenic archaea and the global carbon cycle.</title>
        <authorList>
            <person name="Henriksen J.R."/>
            <person name="Luke J."/>
            <person name="Reinhart S."/>
            <person name="Benedict M.N."/>
            <person name="Youngblut N.D."/>
            <person name="Metcalf M.E."/>
            <person name="Whitaker R.J."/>
            <person name="Metcalf W.W."/>
        </authorList>
    </citation>
    <scope>NUCLEOTIDE SEQUENCE [LARGE SCALE GENOMIC DNA]</scope>
    <source>
        <strain evidence="8">3</strain>
    </source>
</reference>
<dbReference type="InterPro" id="IPR005538">
    <property type="entry name" value="LrgA/CidA"/>
</dbReference>
<dbReference type="HOGENOM" id="CLU_113736_2_2_2"/>
<proteinExistence type="predicted"/>
<sequence>MLKQFSIILSIYFLGELIQKALGLPVPGNVLGMLILFFSLCTGVIKLNMIDKISDFLLENMAFFFLPAGASLITCFALLEGKLTAILAVSLISTFIILAVTGLTVELVQRFLGKKSSKEARSIENEDDKSNKNGSGTKTKKAYAHENGTKEVS</sequence>
<evidence type="ECO:0000313" key="9">
    <source>
        <dbReference type="Proteomes" id="UP000033066"/>
    </source>
</evidence>
<feature type="transmembrane region" description="Helical" evidence="7">
    <location>
        <begin position="61"/>
        <end position="79"/>
    </location>
</feature>
<comment type="subcellular location">
    <subcellularLocation>
        <location evidence="1">Cell membrane</location>
        <topology evidence="1">Multi-pass membrane protein</topology>
    </subcellularLocation>
</comment>
<evidence type="ECO:0000256" key="4">
    <source>
        <dbReference type="ARBA" id="ARBA00022989"/>
    </source>
</evidence>
<keyword evidence="2" id="KW-1003">Cell membrane</keyword>
<dbReference type="PANTHER" id="PTHR33931:SF2">
    <property type="entry name" value="HOLIN-LIKE PROTEIN CIDA"/>
    <property type="match status" value="1"/>
</dbReference>
<evidence type="ECO:0000313" key="8">
    <source>
        <dbReference type="EMBL" id="AKB80641.1"/>
    </source>
</evidence>
<evidence type="ECO:0000256" key="3">
    <source>
        <dbReference type="ARBA" id="ARBA00022692"/>
    </source>
</evidence>
<dbReference type="EMBL" id="CP009517">
    <property type="protein sequence ID" value="AKB80641.1"/>
    <property type="molecule type" value="Genomic_DNA"/>
</dbReference>
<dbReference type="STRING" id="1434107.MSBR3_0063"/>
<feature type="transmembrane region" description="Helical" evidence="7">
    <location>
        <begin position="33"/>
        <end position="49"/>
    </location>
</feature>
<dbReference type="RefSeq" id="WP_048105657.1">
    <property type="nucleotide sequence ID" value="NZ_CP009517.1"/>
</dbReference>
<gene>
    <name evidence="8" type="ORF">MSBR3_0063</name>
</gene>
<dbReference type="Proteomes" id="UP000033066">
    <property type="component" value="Chromosome"/>
</dbReference>
<organism evidence="8 9">
    <name type="scientific">Methanosarcina barkeri 3</name>
    <dbReference type="NCBI Taxonomy" id="1434107"/>
    <lineage>
        <taxon>Archaea</taxon>
        <taxon>Methanobacteriati</taxon>
        <taxon>Methanobacteriota</taxon>
        <taxon>Stenosarchaea group</taxon>
        <taxon>Methanomicrobia</taxon>
        <taxon>Methanosarcinales</taxon>
        <taxon>Methanosarcinaceae</taxon>
        <taxon>Methanosarcina</taxon>
    </lineage>
</organism>
<keyword evidence="9" id="KW-1185">Reference proteome</keyword>
<feature type="compositionally biased region" description="Basic and acidic residues" evidence="6">
    <location>
        <begin position="116"/>
        <end position="131"/>
    </location>
</feature>
<feature type="region of interest" description="Disordered" evidence="6">
    <location>
        <begin position="114"/>
        <end position="153"/>
    </location>
</feature>
<accession>A0A0E3SHB6</accession>
<protein>
    <submittedName>
        <fullName evidence="8">Antiholin-like protein LrgA</fullName>
    </submittedName>
</protein>
<dbReference type="GO" id="GO:0005886">
    <property type="term" value="C:plasma membrane"/>
    <property type="evidence" value="ECO:0007669"/>
    <property type="project" value="UniProtKB-SubCell"/>
</dbReference>
<dbReference type="PATRIC" id="fig|1434107.4.peg.72"/>
<evidence type="ECO:0000256" key="1">
    <source>
        <dbReference type="ARBA" id="ARBA00004651"/>
    </source>
</evidence>
<evidence type="ECO:0000256" key="5">
    <source>
        <dbReference type="ARBA" id="ARBA00023136"/>
    </source>
</evidence>
<name>A0A0E3SHB6_METBA</name>
<keyword evidence="5 7" id="KW-0472">Membrane</keyword>
<dbReference type="AlphaFoldDB" id="A0A0E3SHB6"/>
<dbReference type="KEGG" id="mbak:MSBR3_0063"/>
<keyword evidence="3 7" id="KW-0812">Transmembrane</keyword>
<feature type="transmembrane region" description="Helical" evidence="7">
    <location>
        <begin position="85"/>
        <end position="108"/>
    </location>
</feature>